<comment type="catalytic activity">
    <reaction evidence="1">
        <text>4-maleylacetoacetate = 4-fumarylacetoacetate</text>
        <dbReference type="Rhea" id="RHEA:14817"/>
        <dbReference type="ChEBI" id="CHEBI:17105"/>
        <dbReference type="ChEBI" id="CHEBI:18034"/>
        <dbReference type="EC" id="5.2.1.2"/>
    </reaction>
</comment>
<dbReference type="EMBL" id="KF516610">
    <property type="protein sequence ID" value="AII16514.1"/>
    <property type="molecule type" value="mRNA"/>
</dbReference>
<evidence type="ECO:0000256" key="5">
    <source>
        <dbReference type="ARBA" id="ARBA00010007"/>
    </source>
</evidence>
<keyword evidence="7 14" id="KW-0808">Transferase</keyword>
<evidence type="ECO:0000256" key="8">
    <source>
        <dbReference type="ARBA" id="ARBA00022878"/>
    </source>
</evidence>
<dbReference type="InterPro" id="IPR036282">
    <property type="entry name" value="Glutathione-S-Trfase_C_sf"/>
</dbReference>
<organism evidence="14">
    <name type="scientific">Paracyclopina nana</name>
    <name type="common">Marine copepod</name>
    <dbReference type="NCBI Taxonomy" id="565004"/>
    <lineage>
        <taxon>Eukaryota</taxon>
        <taxon>Metazoa</taxon>
        <taxon>Ecdysozoa</taxon>
        <taxon>Arthropoda</taxon>
        <taxon>Crustacea</taxon>
        <taxon>Multicrustacea</taxon>
        <taxon>Hexanauplia</taxon>
        <taxon>Copepoda</taxon>
        <taxon>Cyclopoida</taxon>
        <taxon>Cyclopettidae</taxon>
        <taxon>Paracyclopina</taxon>
    </lineage>
</organism>
<dbReference type="InterPro" id="IPR034333">
    <property type="entry name" value="GST_Zeta_N"/>
</dbReference>
<dbReference type="Pfam" id="PF14497">
    <property type="entry name" value="GST_C_3"/>
    <property type="match status" value="1"/>
</dbReference>
<protein>
    <submittedName>
        <fullName evidence="14">Glutathione S-transferase zeta</fullName>
    </submittedName>
</protein>
<evidence type="ECO:0000259" key="13">
    <source>
        <dbReference type="PROSITE" id="PS50405"/>
    </source>
</evidence>
<dbReference type="UniPathway" id="UPA00139">
    <property type="reaction ID" value="UER00340"/>
</dbReference>
<dbReference type="GO" id="GO:0006559">
    <property type="term" value="P:L-phenylalanine catabolic process"/>
    <property type="evidence" value="ECO:0007669"/>
    <property type="project" value="UniProtKB-UniPathway"/>
</dbReference>
<dbReference type="EMBL" id="HQ115576">
    <property type="protein sequence ID" value="ADV59555.1"/>
    <property type="molecule type" value="mRNA"/>
</dbReference>
<keyword evidence="9" id="KW-0585">Phenylalanine catabolism</keyword>
<accession>H2B647</accession>
<dbReference type="InterPro" id="IPR004045">
    <property type="entry name" value="Glutathione_S-Trfase_N"/>
</dbReference>
<proteinExistence type="evidence at transcript level"/>
<dbReference type="SFLD" id="SFLDG00358">
    <property type="entry name" value="Main_(cytGST)"/>
    <property type="match status" value="1"/>
</dbReference>
<dbReference type="InterPro" id="IPR034330">
    <property type="entry name" value="GST_Zeta_C"/>
</dbReference>
<evidence type="ECO:0000256" key="1">
    <source>
        <dbReference type="ARBA" id="ARBA00001622"/>
    </source>
</evidence>
<feature type="domain" description="GST C-terminal" evidence="13">
    <location>
        <begin position="93"/>
        <end position="214"/>
    </location>
</feature>
<evidence type="ECO:0000256" key="7">
    <source>
        <dbReference type="ARBA" id="ARBA00022679"/>
    </source>
</evidence>
<dbReference type="FunFam" id="1.20.1050.10:FF:000010">
    <property type="entry name" value="Maleylacetoacetate isomerase isoform 1"/>
    <property type="match status" value="1"/>
</dbReference>
<evidence type="ECO:0000256" key="11">
    <source>
        <dbReference type="ARBA" id="ARBA00047960"/>
    </source>
</evidence>
<dbReference type="Pfam" id="PF02798">
    <property type="entry name" value="GST_N"/>
    <property type="match status" value="1"/>
</dbReference>
<evidence type="ECO:0000256" key="4">
    <source>
        <dbReference type="ARBA" id="ARBA00004671"/>
    </source>
</evidence>
<comment type="cofactor">
    <cofactor evidence="2">
        <name>glutathione</name>
        <dbReference type="ChEBI" id="CHEBI:57925"/>
    </cofactor>
</comment>
<dbReference type="SFLD" id="SFLDS00019">
    <property type="entry name" value="Glutathione_Transferase_(cytos"/>
    <property type="match status" value="1"/>
</dbReference>
<comment type="catalytic activity">
    <reaction evidence="11">
        <text>RX + glutathione = an S-substituted glutathione + a halide anion + H(+)</text>
        <dbReference type="Rhea" id="RHEA:16437"/>
        <dbReference type="ChEBI" id="CHEBI:15378"/>
        <dbReference type="ChEBI" id="CHEBI:16042"/>
        <dbReference type="ChEBI" id="CHEBI:17792"/>
        <dbReference type="ChEBI" id="CHEBI:57925"/>
        <dbReference type="ChEBI" id="CHEBI:90779"/>
        <dbReference type="EC" id="2.5.1.18"/>
    </reaction>
</comment>
<evidence type="ECO:0000313" key="15">
    <source>
        <dbReference type="EMBL" id="AII16514.1"/>
    </source>
</evidence>
<sequence>MADSKPVLYSYWRSSCSWRVRIALALKKVEYEYKAVHLVKDGGEQHKEGYKTINPMGQVPAFEFDGKNFTQSMAIMELLEEYYQNCCKILPSDPFERAKVREICEVINSGTQPIQNLSVMKKHSSDQAERNEWSRFWIEKGLRGVEAKLEKHSGKYCVGDTITMADCCLIPQVYNANRFAVSMEHFHNINRIVACLEKHEAFIAAHPDSQPDAQ</sequence>
<comment type="pathway">
    <text evidence="4">Amino-acid degradation; L-phenylalanine degradation; acetoacetate and fumarate from L-phenylalanine: step 5/6.</text>
</comment>
<dbReference type="Gene3D" id="1.20.1050.10">
    <property type="match status" value="1"/>
</dbReference>
<evidence type="ECO:0000313" key="14">
    <source>
        <dbReference type="EMBL" id="ADV59555.1"/>
    </source>
</evidence>
<dbReference type="Gene3D" id="3.40.30.10">
    <property type="entry name" value="Glutaredoxin"/>
    <property type="match status" value="1"/>
</dbReference>
<dbReference type="SUPFAM" id="SSF52833">
    <property type="entry name" value="Thioredoxin-like"/>
    <property type="match status" value="1"/>
</dbReference>
<reference evidence="14" key="1">
    <citation type="submission" date="2010-08" db="EMBL/GenBank/DDBJ databases">
        <authorList>
            <person name="Lee J.-S."/>
        </authorList>
    </citation>
    <scope>NUCLEOTIDE SEQUENCE</scope>
</reference>
<dbReference type="InterPro" id="IPR036249">
    <property type="entry name" value="Thioredoxin-like_sf"/>
</dbReference>
<dbReference type="AlphaFoldDB" id="H2B647"/>
<dbReference type="PANTHER" id="PTHR42673:SF4">
    <property type="entry name" value="MALEYLACETOACETATE ISOMERASE"/>
    <property type="match status" value="1"/>
</dbReference>
<dbReference type="InterPro" id="IPR010987">
    <property type="entry name" value="Glutathione-S-Trfase_C-like"/>
</dbReference>
<dbReference type="InterPro" id="IPR040079">
    <property type="entry name" value="Glutathione_S-Trfase"/>
</dbReference>
<dbReference type="GO" id="GO:0006749">
    <property type="term" value="P:glutathione metabolic process"/>
    <property type="evidence" value="ECO:0007669"/>
    <property type="project" value="TreeGrafter"/>
</dbReference>
<name>H2B647_PARNA</name>
<dbReference type="PROSITE" id="PS50404">
    <property type="entry name" value="GST_NTER"/>
    <property type="match status" value="1"/>
</dbReference>
<evidence type="ECO:0000256" key="9">
    <source>
        <dbReference type="ARBA" id="ARBA00023232"/>
    </source>
</evidence>
<reference evidence="15" key="3">
    <citation type="submission" date="2013-08" db="EMBL/GenBank/DDBJ databases">
        <title>Paracyclopina nana immune related genes.</title>
        <authorList>
            <person name="Kim B.-M."/>
            <person name="Rhee J.-S."/>
            <person name="Lee J.-S."/>
        </authorList>
    </citation>
    <scope>NUCLEOTIDE SEQUENCE</scope>
</reference>
<dbReference type="PANTHER" id="PTHR42673">
    <property type="entry name" value="MALEYLACETOACETATE ISOMERASE"/>
    <property type="match status" value="1"/>
</dbReference>
<dbReference type="SUPFAM" id="SSF47616">
    <property type="entry name" value="GST C-terminal domain-like"/>
    <property type="match status" value="1"/>
</dbReference>
<evidence type="ECO:0000256" key="10">
    <source>
        <dbReference type="ARBA" id="ARBA00023235"/>
    </source>
</evidence>
<evidence type="ECO:0000259" key="12">
    <source>
        <dbReference type="PROSITE" id="PS50404"/>
    </source>
</evidence>
<dbReference type="FunFam" id="3.40.30.10:FF:000041">
    <property type="entry name" value="Maleylacetoacetate isomerase isoform 1"/>
    <property type="match status" value="1"/>
</dbReference>
<dbReference type="PROSITE" id="PS50405">
    <property type="entry name" value="GST_CTER"/>
    <property type="match status" value="1"/>
</dbReference>
<evidence type="ECO:0000256" key="3">
    <source>
        <dbReference type="ARBA" id="ARBA00004496"/>
    </source>
</evidence>
<dbReference type="CDD" id="cd03042">
    <property type="entry name" value="GST_N_Zeta"/>
    <property type="match status" value="1"/>
</dbReference>
<keyword evidence="6" id="KW-0963">Cytoplasm</keyword>
<dbReference type="InterPro" id="IPR005955">
    <property type="entry name" value="GST_Zeta"/>
</dbReference>
<dbReference type="GO" id="GO:0004364">
    <property type="term" value="F:glutathione transferase activity"/>
    <property type="evidence" value="ECO:0007669"/>
    <property type="project" value="UniProtKB-EC"/>
</dbReference>
<dbReference type="InterPro" id="IPR004046">
    <property type="entry name" value="GST_C"/>
</dbReference>
<dbReference type="GO" id="GO:0006572">
    <property type="term" value="P:L-tyrosine catabolic process"/>
    <property type="evidence" value="ECO:0007669"/>
    <property type="project" value="UniProtKB-KW"/>
</dbReference>
<evidence type="ECO:0000256" key="2">
    <source>
        <dbReference type="ARBA" id="ARBA00001955"/>
    </source>
</evidence>
<dbReference type="CDD" id="cd03191">
    <property type="entry name" value="GST_C_Zeta"/>
    <property type="match status" value="1"/>
</dbReference>
<dbReference type="GO" id="GO:0005739">
    <property type="term" value="C:mitochondrion"/>
    <property type="evidence" value="ECO:0007669"/>
    <property type="project" value="TreeGrafter"/>
</dbReference>
<reference evidence="14" key="2">
    <citation type="journal article" date="2012" name="Comp. Biochem. Physiol., Part A Mol. Integr. Physiol.">
        <title>Effect of culture density and antioxidants on naupliar production and gene expression of the cyclopoid copepod, Paracyclopina nana.</title>
        <authorList>
            <person name="Lee K.W."/>
            <person name="Rhee J.S."/>
            <person name="Han J."/>
            <person name="Park H.G."/>
            <person name="Lee J.S."/>
        </authorList>
    </citation>
    <scope>NUCLEOTIDE SEQUENCE</scope>
</reference>
<dbReference type="NCBIfam" id="TIGR01262">
    <property type="entry name" value="maiA"/>
    <property type="match status" value="1"/>
</dbReference>
<keyword evidence="8" id="KW-0828">Tyrosine catabolism</keyword>
<evidence type="ECO:0000256" key="6">
    <source>
        <dbReference type="ARBA" id="ARBA00022490"/>
    </source>
</evidence>
<comment type="similarity">
    <text evidence="5">Belongs to the GST superfamily. Zeta family.</text>
</comment>
<comment type="subcellular location">
    <subcellularLocation>
        <location evidence="3">Cytoplasm</location>
    </subcellularLocation>
</comment>
<feature type="domain" description="GST N-terminal" evidence="12">
    <location>
        <begin position="4"/>
        <end position="87"/>
    </location>
</feature>
<keyword evidence="10" id="KW-0413">Isomerase</keyword>
<dbReference type="GO" id="GO:0016034">
    <property type="term" value="F:maleylacetoacetate isomerase activity"/>
    <property type="evidence" value="ECO:0007669"/>
    <property type="project" value="UniProtKB-EC"/>
</dbReference>